<dbReference type="GO" id="GO:0045004">
    <property type="term" value="P:DNA replication proofreading"/>
    <property type="evidence" value="ECO:0007669"/>
    <property type="project" value="TreeGrafter"/>
</dbReference>
<evidence type="ECO:0000256" key="15">
    <source>
        <dbReference type="ARBA" id="ARBA00026073"/>
    </source>
</evidence>
<accession>A0A4R2PL53</accession>
<evidence type="ECO:0000256" key="6">
    <source>
        <dbReference type="ARBA" id="ARBA00022705"/>
    </source>
</evidence>
<dbReference type="PANTHER" id="PTHR30231:SF41">
    <property type="entry name" value="DNA POLYMERASE III SUBUNIT EPSILON"/>
    <property type="match status" value="1"/>
</dbReference>
<evidence type="ECO:0000256" key="17">
    <source>
        <dbReference type="PIRSR" id="PIRSR606309-1"/>
    </source>
</evidence>
<feature type="binding site" evidence="18">
    <location>
        <position position="52"/>
    </location>
    <ligand>
        <name>substrate</name>
    </ligand>
</feature>
<feature type="binding site" evidence="18">
    <location>
        <position position="7"/>
    </location>
    <ligand>
        <name>substrate</name>
    </ligand>
</feature>
<evidence type="ECO:0000256" key="4">
    <source>
        <dbReference type="ARBA" id="ARBA00022679"/>
    </source>
</evidence>
<feature type="binding site" evidence="19">
    <location>
        <position position="7"/>
    </location>
    <ligand>
        <name>a divalent metal cation</name>
        <dbReference type="ChEBI" id="CHEBI:60240"/>
        <label>1</label>
        <note>catalytic</note>
    </ligand>
</feature>
<dbReference type="InterPro" id="IPR012337">
    <property type="entry name" value="RNaseH-like_sf"/>
</dbReference>
<feature type="binding site" evidence="18">
    <location>
        <position position="9"/>
    </location>
    <ligand>
        <name>substrate</name>
    </ligand>
</feature>
<evidence type="ECO:0000256" key="11">
    <source>
        <dbReference type="ARBA" id="ARBA00022842"/>
    </source>
</evidence>
<keyword evidence="4 20" id="KW-0808">Transferase</keyword>
<organism evidence="22 23">
    <name type="scientific">Rhodothalassium salexigens DSM 2132</name>
    <dbReference type="NCBI Taxonomy" id="1188247"/>
    <lineage>
        <taxon>Bacteria</taxon>
        <taxon>Pseudomonadati</taxon>
        <taxon>Pseudomonadota</taxon>
        <taxon>Alphaproteobacteria</taxon>
        <taxon>Rhodothalassiales</taxon>
        <taxon>Rhodothalassiaceae</taxon>
        <taxon>Rhodothalassium</taxon>
    </lineage>
</organism>
<dbReference type="RefSeq" id="WP_132707734.1">
    <property type="nucleotide sequence ID" value="NZ_JACIGF010000003.1"/>
</dbReference>
<dbReference type="GO" id="GO:0003677">
    <property type="term" value="F:DNA binding"/>
    <property type="evidence" value="ECO:0007669"/>
    <property type="project" value="InterPro"/>
</dbReference>
<keyword evidence="23" id="KW-1185">Reference proteome</keyword>
<evidence type="ECO:0000256" key="9">
    <source>
        <dbReference type="ARBA" id="ARBA00022801"/>
    </source>
</evidence>
<dbReference type="FunCoup" id="A0A4R2PL53">
    <property type="interactions" value="114"/>
</dbReference>
<dbReference type="PANTHER" id="PTHR30231">
    <property type="entry name" value="DNA POLYMERASE III SUBUNIT EPSILON"/>
    <property type="match status" value="1"/>
</dbReference>
<dbReference type="Gene3D" id="3.30.420.10">
    <property type="entry name" value="Ribonuclease H-like superfamily/Ribonuclease H"/>
    <property type="match status" value="1"/>
</dbReference>
<evidence type="ECO:0000259" key="21">
    <source>
        <dbReference type="SMART" id="SM00479"/>
    </source>
</evidence>
<comment type="subunit">
    <text evidence="15 20">DNA polymerase III contains a core (composed of alpha, epsilon and theta chains) that associates with a tau subunit. This core dimerizes to form the POLIII' complex. PolIII' associates with the gamma complex (composed of gamma, delta, delta', psi and chi chains) and with the beta chain to form the complete DNA polymerase III complex.</text>
</comment>
<dbReference type="SMART" id="SM00479">
    <property type="entry name" value="EXOIII"/>
    <property type="match status" value="1"/>
</dbReference>
<evidence type="ECO:0000256" key="10">
    <source>
        <dbReference type="ARBA" id="ARBA00022839"/>
    </source>
</evidence>
<comment type="function">
    <text evidence="14 20">DNA polymerase III is a complex, multichain enzyme responsible for most of the replicative synthesis in bacteria. The epsilon subunit contain the editing function and is a proofreading 3'-5' exonuclease.</text>
</comment>
<dbReference type="CDD" id="cd06131">
    <property type="entry name" value="DNA_pol_III_epsilon_Ecoli_like"/>
    <property type="match status" value="1"/>
</dbReference>
<name>A0A4R2PL53_RHOSA</name>
<dbReference type="NCBIfam" id="TIGR00573">
    <property type="entry name" value="dnaq"/>
    <property type="match status" value="1"/>
</dbReference>
<dbReference type="InterPro" id="IPR013520">
    <property type="entry name" value="Ribonucl_H"/>
</dbReference>
<dbReference type="Pfam" id="PF00929">
    <property type="entry name" value="RNase_T"/>
    <property type="match status" value="1"/>
</dbReference>
<evidence type="ECO:0000256" key="19">
    <source>
        <dbReference type="PIRSR" id="PIRSR606309-3"/>
    </source>
</evidence>
<keyword evidence="8 19" id="KW-0479">Metal-binding</keyword>
<dbReference type="InterPro" id="IPR006309">
    <property type="entry name" value="DnaQ_proteo"/>
</dbReference>
<evidence type="ECO:0000256" key="16">
    <source>
        <dbReference type="ARBA" id="ARBA00049244"/>
    </source>
</evidence>
<dbReference type="EMBL" id="SLXO01000003">
    <property type="protein sequence ID" value="TCP36167.1"/>
    <property type="molecule type" value="Genomic_DNA"/>
</dbReference>
<keyword evidence="9 20" id="KW-0378">Hydrolase</keyword>
<proteinExistence type="predicted"/>
<feature type="binding site" evidence="18">
    <location>
        <position position="57"/>
    </location>
    <ligand>
        <name>substrate</name>
    </ligand>
</feature>
<evidence type="ECO:0000256" key="20">
    <source>
        <dbReference type="RuleBase" id="RU364087"/>
    </source>
</evidence>
<dbReference type="FunFam" id="3.30.420.10:FF:000012">
    <property type="entry name" value="DNA polymerase III subunit epsilon"/>
    <property type="match status" value="1"/>
</dbReference>
<reference evidence="22 23" key="1">
    <citation type="submission" date="2019-03" db="EMBL/GenBank/DDBJ databases">
        <title>Genomic Encyclopedia of Type Strains, Phase IV (KMG-IV): sequencing the most valuable type-strain genomes for metagenomic binning, comparative biology and taxonomic classification.</title>
        <authorList>
            <person name="Goeker M."/>
        </authorList>
    </citation>
    <scope>NUCLEOTIDE SEQUENCE [LARGE SCALE GENOMIC DNA]</scope>
    <source>
        <strain evidence="22 23">DSM 2132</strain>
    </source>
</reference>
<evidence type="ECO:0000256" key="8">
    <source>
        <dbReference type="ARBA" id="ARBA00022723"/>
    </source>
</evidence>
<comment type="caution">
    <text evidence="22">The sequence shown here is derived from an EMBL/GenBank/DDBJ whole genome shotgun (WGS) entry which is preliminary data.</text>
</comment>
<dbReference type="SUPFAM" id="SSF53098">
    <property type="entry name" value="Ribonuclease H-like"/>
    <property type="match status" value="1"/>
</dbReference>
<evidence type="ECO:0000256" key="14">
    <source>
        <dbReference type="ARBA" id="ARBA00025483"/>
    </source>
</evidence>
<keyword evidence="7 20" id="KW-0540">Nuclease</keyword>
<dbReference type="Proteomes" id="UP000295399">
    <property type="component" value="Unassembled WGS sequence"/>
</dbReference>
<gene>
    <name evidence="20" type="primary">dnaQ</name>
    <name evidence="22" type="ORF">EV659_10354</name>
</gene>
<evidence type="ECO:0000256" key="5">
    <source>
        <dbReference type="ARBA" id="ARBA00022695"/>
    </source>
</evidence>
<keyword evidence="11 19" id="KW-0460">Magnesium</keyword>
<dbReference type="InterPro" id="IPR006054">
    <property type="entry name" value="DnaQ"/>
</dbReference>
<evidence type="ECO:0000256" key="2">
    <source>
        <dbReference type="ARBA" id="ARBA00012417"/>
    </source>
</evidence>
<keyword evidence="13 19" id="KW-0464">Manganese</keyword>
<feature type="domain" description="Exonuclease" evidence="21">
    <location>
        <begin position="2"/>
        <end position="172"/>
    </location>
</feature>
<dbReference type="InterPro" id="IPR036397">
    <property type="entry name" value="RNaseH_sf"/>
</dbReference>
<feature type="binding site" evidence="19">
    <location>
        <position position="9"/>
    </location>
    <ligand>
        <name>a divalent metal cation</name>
        <dbReference type="ChEBI" id="CHEBI:60240"/>
        <label>1</label>
        <note>catalytic</note>
    </ligand>
</feature>
<comment type="catalytic activity">
    <reaction evidence="16 20">
        <text>DNA(n) + a 2'-deoxyribonucleoside 5'-triphosphate = DNA(n+1) + diphosphate</text>
        <dbReference type="Rhea" id="RHEA:22508"/>
        <dbReference type="Rhea" id="RHEA-COMP:17339"/>
        <dbReference type="Rhea" id="RHEA-COMP:17340"/>
        <dbReference type="ChEBI" id="CHEBI:33019"/>
        <dbReference type="ChEBI" id="CHEBI:61560"/>
        <dbReference type="ChEBI" id="CHEBI:173112"/>
        <dbReference type="EC" id="2.7.7.7"/>
    </reaction>
</comment>
<evidence type="ECO:0000313" key="23">
    <source>
        <dbReference type="Proteomes" id="UP000295399"/>
    </source>
</evidence>
<evidence type="ECO:0000256" key="12">
    <source>
        <dbReference type="ARBA" id="ARBA00022932"/>
    </source>
</evidence>
<dbReference type="GO" id="GO:0046872">
    <property type="term" value="F:metal ion binding"/>
    <property type="evidence" value="ECO:0007669"/>
    <property type="project" value="UniProtKB-KW"/>
</dbReference>
<feature type="binding site" evidence="19">
    <location>
        <position position="155"/>
    </location>
    <ligand>
        <name>a divalent metal cation</name>
        <dbReference type="ChEBI" id="CHEBI:60240"/>
        <label>1</label>
        <note>catalytic</note>
    </ligand>
</feature>
<comment type="cofactor">
    <cofactor evidence="19">
        <name>Mg(2+)</name>
        <dbReference type="ChEBI" id="CHEBI:18420"/>
    </cofactor>
    <cofactor evidence="19">
        <name>Mn(2+)</name>
        <dbReference type="ChEBI" id="CHEBI:29035"/>
    </cofactor>
    <text evidence="19">Binds 2 divalent metal cations. Magnesium or manganese.</text>
</comment>
<dbReference type="GO" id="GO:0003887">
    <property type="term" value="F:DNA-directed DNA polymerase activity"/>
    <property type="evidence" value="ECO:0007669"/>
    <property type="project" value="UniProtKB-KW"/>
</dbReference>
<dbReference type="InParanoid" id="A0A4R2PL53"/>
<dbReference type="EC" id="2.7.7.7" evidence="2 20"/>
<dbReference type="AlphaFoldDB" id="A0A4R2PL53"/>
<keyword evidence="5 20" id="KW-0548">Nucleotidyltransferase</keyword>
<evidence type="ECO:0000256" key="18">
    <source>
        <dbReference type="PIRSR" id="PIRSR606309-2"/>
    </source>
</evidence>
<comment type="cofactor">
    <cofactor evidence="1 20">
        <name>Mn(2+)</name>
        <dbReference type="ChEBI" id="CHEBI:29035"/>
    </cofactor>
</comment>
<dbReference type="GO" id="GO:0008408">
    <property type="term" value="F:3'-5' exonuclease activity"/>
    <property type="evidence" value="ECO:0007669"/>
    <property type="project" value="TreeGrafter"/>
</dbReference>
<feature type="binding site" evidence="18">
    <location>
        <position position="155"/>
    </location>
    <ligand>
        <name>substrate</name>
    </ligand>
</feature>
<evidence type="ECO:0000256" key="13">
    <source>
        <dbReference type="ARBA" id="ARBA00023211"/>
    </source>
</evidence>
<evidence type="ECO:0000313" key="22">
    <source>
        <dbReference type="EMBL" id="TCP36167.1"/>
    </source>
</evidence>
<dbReference type="NCBIfam" id="NF004316">
    <property type="entry name" value="PRK05711.1"/>
    <property type="match status" value="1"/>
</dbReference>
<keyword evidence="12 20" id="KW-0239">DNA-directed DNA polymerase</keyword>
<dbReference type="GO" id="GO:0005829">
    <property type="term" value="C:cytosol"/>
    <property type="evidence" value="ECO:0007669"/>
    <property type="project" value="TreeGrafter"/>
</dbReference>
<dbReference type="OrthoDB" id="9804290at2"/>
<protein>
    <recommendedName>
        <fullName evidence="3 20">DNA polymerase III subunit epsilon</fullName>
        <ecNumber evidence="2 20">2.7.7.7</ecNumber>
    </recommendedName>
</protein>
<sequence>MREIVFDTETTGFDPNEGHRLIEIGCVEIRHGLATGETFHVYLNPERDVPEEAVRVHGLRREFLADKPLFADMVDRFLDFVGDTPLVAHNASFDRTFINAELAKAGRPTLPSRQFVDTLEMAKRKFPGQRNSLDALCERLGVSNARRDLHGALLDAEILAEVYLELQGGRQRGLELVSEATRTATVEVHRPHRAARPHAPSDEEAAAHAAFLDLLTDPIWRRDGG</sequence>
<evidence type="ECO:0000256" key="7">
    <source>
        <dbReference type="ARBA" id="ARBA00022722"/>
    </source>
</evidence>
<dbReference type="NCBIfam" id="TIGR01406">
    <property type="entry name" value="dnaQ_proteo"/>
    <property type="match status" value="1"/>
</dbReference>
<evidence type="ECO:0000256" key="3">
    <source>
        <dbReference type="ARBA" id="ARBA00020352"/>
    </source>
</evidence>
<feature type="active site" description="Proton acceptor" evidence="17">
    <location>
        <position position="150"/>
    </location>
</feature>
<keyword evidence="10 20" id="KW-0269">Exonuclease</keyword>
<keyword evidence="6 20" id="KW-0235">DNA replication</keyword>
<evidence type="ECO:0000256" key="1">
    <source>
        <dbReference type="ARBA" id="ARBA00001936"/>
    </source>
</evidence>